<reference evidence="13" key="2">
    <citation type="submission" date="2010-07" db="EMBL/GenBank/DDBJ databases">
        <authorList>
            <consortium name="The Broad Institute Genome Sequencing Platform"/>
            <consortium name="Broad Institute Genome Sequencing Center for Infectious Disease"/>
            <person name="Ma L.-J."/>
            <person name="Dead R."/>
            <person name="Young S."/>
            <person name="Zeng Q."/>
            <person name="Koehrsen M."/>
            <person name="Alvarado L."/>
            <person name="Berlin A."/>
            <person name="Chapman S.B."/>
            <person name="Chen Z."/>
            <person name="Freedman E."/>
            <person name="Gellesch M."/>
            <person name="Goldberg J."/>
            <person name="Griggs A."/>
            <person name="Gujja S."/>
            <person name="Heilman E.R."/>
            <person name="Heiman D."/>
            <person name="Hepburn T."/>
            <person name="Howarth C."/>
            <person name="Jen D."/>
            <person name="Larson L."/>
            <person name="Mehta T."/>
            <person name="Neiman D."/>
            <person name="Pearson M."/>
            <person name="Roberts A."/>
            <person name="Saif S."/>
            <person name="Shea T."/>
            <person name="Shenoy N."/>
            <person name="Sisk P."/>
            <person name="Stolte C."/>
            <person name="Sykes S."/>
            <person name="Walk T."/>
            <person name="White J."/>
            <person name="Yandava C."/>
            <person name="Haas B."/>
            <person name="Nusbaum C."/>
            <person name="Birren B."/>
        </authorList>
    </citation>
    <scope>NUCLEOTIDE SEQUENCE</scope>
    <source>
        <strain evidence="13">R3-111a-1</strain>
    </source>
</reference>
<proteinExistence type="inferred from homology"/>
<keyword evidence="4" id="KW-0337">GPI-anchor biosynthesis</keyword>
<dbReference type="GO" id="GO:0006506">
    <property type="term" value="P:GPI anchor biosynthetic process"/>
    <property type="evidence" value="ECO:0007669"/>
    <property type="project" value="UniProtKB-UniPathway"/>
</dbReference>
<feature type="transmembrane region" description="Helical" evidence="12">
    <location>
        <begin position="713"/>
        <end position="734"/>
    </location>
</feature>
<evidence type="ECO:0000256" key="7">
    <source>
        <dbReference type="ARBA" id="ARBA00022824"/>
    </source>
</evidence>
<dbReference type="PANTHER" id="PTHR23071">
    <property type="entry name" value="PHOSPHATIDYLINOSITOL GLYCAN"/>
    <property type="match status" value="1"/>
</dbReference>
<evidence type="ECO:0000256" key="8">
    <source>
        <dbReference type="ARBA" id="ARBA00022989"/>
    </source>
</evidence>
<keyword evidence="6 12" id="KW-0812">Transmembrane</keyword>
<dbReference type="CDD" id="cd16023">
    <property type="entry name" value="GPI_EPT_3"/>
    <property type="match status" value="1"/>
</dbReference>
<keyword evidence="10" id="KW-0325">Glycoprotein</keyword>
<dbReference type="GeneID" id="20344371"/>
<accession>J3NRL0</accession>
<dbReference type="STRING" id="644352.J3NRL0"/>
<dbReference type="Gene3D" id="3.40.720.10">
    <property type="entry name" value="Alkaline Phosphatase, subunit A"/>
    <property type="match status" value="1"/>
</dbReference>
<keyword evidence="15" id="KW-1185">Reference proteome</keyword>
<dbReference type="InterPro" id="IPR039524">
    <property type="entry name" value="PIGO/GPI13"/>
</dbReference>
<evidence type="ECO:0000256" key="4">
    <source>
        <dbReference type="ARBA" id="ARBA00022502"/>
    </source>
</evidence>
<feature type="transmembrane region" description="Helical" evidence="12">
    <location>
        <begin position="916"/>
        <end position="935"/>
    </location>
</feature>
<dbReference type="SUPFAM" id="SSF53649">
    <property type="entry name" value="Alkaline phosphatase-like"/>
    <property type="match status" value="1"/>
</dbReference>
<dbReference type="GO" id="GO:0005789">
    <property type="term" value="C:endoplasmic reticulum membrane"/>
    <property type="evidence" value="ECO:0007669"/>
    <property type="project" value="UniProtKB-SubCell"/>
</dbReference>
<feature type="transmembrane region" description="Helical" evidence="12">
    <location>
        <begin position="819"/>
        <end position="837"/>
    </location>
</feature>
<dbReference type="Proteomes" id="UP000006039">
    <property type="component" value="Unassembled WGS sequence"/>
</dbReference>
<evidence type="ECO:0000256" key="10">
    <source>
        <dbReference type="ARBA" id="ARBA00023180"/>
    </source>
</evidence>
<reference evidence="14" key="5">
    <citation type="submission" date="2018-04" db="UniProtKB">
        <authorList>
            <consortium name="EnsemblFungi"/>
        </authorList>
    </citation>
    <scope>IDENTIFICATION</scope>
    <source>
        <strain evidence="14">R3-111a-1</strain>
    </source>
</reference>
<keyword evidence="7" id="KW-0256">Endoplasmic reticulum</keyword>
<feature type="transmembrane region" description="Helical" evidence="12">
    <location>
        <begin position="651"/>
        <end position="674"/>
    </location>
</feature>
<feature type="transmembrane region" description="Helical" evidence="12">
    <location>
        <begin position="624"/>
        <end position="645"/>
    </location>
</feature>
<reference evidence="13" key="3">
    <citation type="submission" date="2010-09" db="EMBL/GenBank/DDBJ databases">
        <title>Annotation of Gaeumannomyces graminis var. tritici R3-111a-1.</title>
        <authorList>
            <consortium name="The Broad Institute Genome Sequencing Platform"/>
            <person name="Ma L.-J."/>
            <person name="Dead R."/>
            <person name="Young S.K."/>
            <person name="Zeng Q."/>
            <person name="Gargeya S."/>
            <person name="Fitzgerald M."/>
            <person name="Haas B."/>
            <person name="Abouelleil A."/>
            <person name="Alvarado L."/>
            <person name="Arachchi H.M."/>
            <person name="Berlin A."/>
            <person name="Brown A."/>
            <person name="Chapman S.B."/>
            <person name="Chen Z."/>
            <person name="Dunbar C."/>
            <person name="Freedman E."/>
            <person name="Gearin G."/>
            <person name="Gellesch M."/>
            <person name="Goldberg J."/>
            <person name="Griggs A."/>
            <person name="Gujja S."/>
            <person name="Heiman D."/>
            <person name="Howarth C."/>
            <person name="Larson L."/>
            <person name="Lui A."/>
            <person name="MacDonald P.J.P."/>
            <person name="Mehta T."/>
            <person name="Montmayeur A."/>
            <person name="Murphy C."/>
            <person name="Neiman D."/>
            <person name="Pearson M."/>
            <person name="Priest M."/>
            <person name="Roberts A."/>
            <person name="Saif S."/>
            <person name="Shea T."/>
            <person name="Shenoy N."/>
            <person name="Sisk P."/>
            <person name="Stolte C."/>
            <person name="Sykes S."/>
            <person name="Yandava C."/>
            <person name="Wortman J."/>
            <person name="Nusbaum C."/>
            <person name="Birren B."/>
        </authorList>
    </citation>
    <scope>NUCLEOTIDE SEQUENCE</scope>
    <source>
        <strain evidence="13">R3-111a-1</strain>
    </source>
</reference>
<name>J3NRL0_GAET3</name>
<feature type="transmembrane region" description="Helical" evidence="12">
    <location>
        <begin position="863"/>
        <end position="883"/>
    </location>
</feature>
<evidence type="ECO:0000313" key="15">
    <source>
        <dbReference type="Proteomes" id="UP000006039"/>
    </source>
</evidence>
<feature type="transmembrane region" description="Helical" evidence="12">
    <location>
        <begin position="788"/>
        <end position="807"/>
    </location>
</feature>
<feature type="transmembrane region" description="Helical" evidence="12">
    <location>
        <begin position="1081"/>
        <end position="1107"/>
    </location>
</feature>
<sequence length="1122" mass="120540">MAPATAASPGVKTKSRSAAGKNAAETLDYKTIAAQFAAAKRAKEAEEAKARAAASGPDGAVVVPSAEELDARARAGVIQKQQQQQRDALEARRKARFESLWLWTVGFWVWVLCIHATGILVFTSGFLLTRLVLDEKSSCAEPPTAVLEVRGPDQGAPLKDWAGRGTVQGGCWHPRTFSRAVVVIIDALRYDFTVPVDDAAEFHNALPFLHKTALERPSNAFLRPFIADPPTSTLQRLKGLTTGTLPTFVDLGSNFAGTAIEEDNLLSQLRSAGRKMVHLGDDTWTSLFPGYFEPNISRAYDSFNVWDLHTVDEGVIEHIFPLMRPDRKGDWDVLFGHLLGVDHAGHRYGPAHPAMTAKLRQMDDFVRNLTATIDDDTLLVVMGDHGMDGKGDHGGESDDEVEAALWMYSSRPVFGRTDPSHLAPPPTAKVRPVNQIDLVPTLALLLGIPIPYNNLGQPIEEAFAGKRGDAFENLAAVSRVAAAGIRRYLSSYFAARGLEPQAGTGSAAETWSQAEEAAATAGSKSDLLRRAYGIYSQYQAETLAVCKDLWARFDIPSMVIGITNMVLGLLALLLYISRGSDEDGDDGTAVENPELDLAERKLELEGFGDTEADAASKSVLERKLFLAALVGAVPGAVPGLTALFYLEVATWQMAVGAAAATSIVAVIAALFGIGKKTLTGLLPTSFWGWYSVIVVVSQSIGFASNSYTIWEDSITLFFLATFGLAAGISAMRLPGLTERTLGVYHAVIFVVLGRLASLSKLCREEQMPYCTSTYYASATSSTSAPWQLAIPVIVCLALPSVIKGYMVPSRSYEGLAPTWIGYIFRTTLFMICLYWTLDAADNGGWLPASAGLPEGTLKALSVYLAQLTLAVAVVAGSTAFIWAPPCVSILTSADPRSPGRAQITVLGYGNAHGARYLLLPINMLAALLLLTKPVGQGALALMLWQLLSLVELLDLISLGPGSSAAGPTVLALLASFHFFKTGHQAALSSIQWDAAFVPLFSIRYPWSPLLVALNTFAPHFLAAAALPLLVVWKVGPKGRGLLARLSARAAAVFVAYFAVQSVATMAWAAHLRRHLMLFRVFCPRFMMGAAVLLLVDIAAVAVTLVAFRCNSLAVAEVFGWAE</sequence>
<feature type="region of interest" description="Disordered" evidence="11">
    <location>
        <begin position="1"/>
        <end position="21"/>
    </location>
</feature>
<gene>
    <name evidence="14" type="primary">20344371</name>
    <name evidence="13" type="ORF">GGTG_03913</name>
</gene>
<feature type="transmembrane region" description="Helical" evidence="12">
    <location>
        <begin position="100"/>
        <end position="128"/>
    </location>
</feature>
<comment type="similarity">
    <text evidence="3">Belongs to the PIGG/PIGN/PIGO family. PIGO subfamily.</text>
</comment>
<feature type="transmembrane region" description="Helical" evidence="12">
    <location>
        <begin position="1009"/>
        <end position="1030"/>
    </location>
</feature>
<evidence type="ECO:0000256" key="3">
    <source>
        <dbReference type="ARBA" id="ARBA00008695"/>
    </source>
</evidence>
<evidence type="ECO:0000256" key="5">
    <source>
        <dbReference type="ARBA" id="ARBA00022679"/>
    </source>
</evidence>
<dbReference type="HOGENOM" id="CLU_004298_1_0_1"/>
<dbReference type="InterPro" id="IPR037675">
    <property type="entry name" value="PIG-O_N"/>
</dbReference>
<reference evidence="14" key="4">
    <citation type="journal article" date="2015" name="G3 (Bethesda)">
        <title>Genome sequences of three phytopathogenic species of the Magnaporthaceae family of fungi.</title>
        <authorList>
            <person name="Okagaki L.H."/>
            <person name="Nunes C.C."/>
            <person name="Sailsbery J."/>
            <person name="Clay B."/>
            <person name="Brown D."/>
            <person name="John T."/>
            <person name="Oh Y."/>
            <person name="Young N."/>
            <person name="Fitzgerald M."/>
            <person name="Haas B.J."/>
            <person name="Zeng Q."/>
            <person name="Young S."/>
            <person name="Adiconis X."/>
            <person name="Fan L."/>
            <person name="Levin J.Z."/>
            <person name="Mitchell T.K."/>
            <person name="Okubara P.A."/>
            <person name="Farman M.L."/>
            <person name="Kohn L.M."/>
            <person name="Birren B."/>
            <person name="Ma L.-J."/>
            <person name="Dean R.A."/>
        </authorList>
    </citation>
    <scope>NUCLEOTIDE SEQUENCE</scope>
    <source>
        <strain evidence="14">R3-111a-1</strain>
    </source>
</reference>
<dbReference type="InterPro" id="IPR017850">
    <property type="entry name" value="Alkaline_phosphatase_core_sf"/>
</dbReference>
<feature type="transmembrane region" description="Helical" evidence="12">
    <location>
        <begin position="555"/>
        <end position="576"/>
    </location>
</feature>
<dbReference type="AlphaFoldDB" id="J3NRL0"/>
<keyword evidence="5 13" id="KW-0808">Transferase</keyword>
<dbReference type="EnsemblFungi" id="EJT78816">
    <property type="protein sequence ID" value="EJT78816"/>
    <property type="gene ID" value="GGTG_03913"/>
</dbReference>
<dbReference type="PANTHER" id="PTHR23071:SF1">
    <property type="entry name" value="GPI ETHANOLAMINE PHOSPHATE TRANSFERASE 3"/>
    <property type="match status" value="1"/>
</dbReference>
<keyword evidence="9 12" id="KW-0472">Membrane</keyword>
<keyword evidence="8 12" id="KW-1133">Transmembrane helix</keyword>
<dbReference type="OrthoDB" id="272139at2759"/>
<evidence type="ECO:0000256" key="11">
    <source>
        <dbReference type="SAM" id="MobiDB-lite"/>
    </source>
</evidence>
<dbReference type="RefSeq" id="XP_009219961.1">
    <property type="nucleotide sequence ID" value="XM_009221697.1"/>
</dbReference>
<evidence type="ECO:0000256" key="9">
    <source>
        <dbReference type="ARBA" id="ARBA00023136"/>
    </source>
</evidence>
<evidence type="ECO:0000313" key="14">
    <source>
        <dbReference type="EnsemblFungi" id="EJT78816"/>
    </source>
</evidence>
<feature type="transmembrane region" description="Helical" evidence="12">
    <location>
        <begin position="741"/>
        <end position="759"/>
    </location>
</feature>
<dbReference type="InterPro" id="IPR002591">
    <property type="entry name" value="Phosphodiest/P_Trfase"/>
</dbReference>
<dbReference type="Pfam" id="PF01663">
    <property type="entry name" value="Phosphodiest"/>
    <property type="match status" value="1"/>
</dbReference>
<dbReference type="eggNOG" id="KOG2126">
    <property type="taxonomic scope" value="Eukaryota"/>
</dbReference>
<organism evidence="13">
    <name type="scientific">Gaeumannomyces tritici (strain R3-111a-1)</name>
    <name type="common">Wheat and barley take-all root rot fungus</name>
    <name type="synonym">Gaeumannomyces graminis var. tritici</name>
    <dbReference type="NCBI Taxonomy" id="644352"/>
    <lineage>
        <taxon>Eukaryota</taxon>
        <taxon>Fungi</taxon>
        <taxon>Dikarya</taxon>
        <taxon>Ascomycota</taxon>
        <taxon>Pezizomycotina</taxon>
        <taxon>Sordariomycetes</taxon>
        <taxon>Sordariomycetidae</taxon>
        <taxon>Magnaporthales</taxon>
        <taxon>Magnaporthaceae</taxon>
        <taxon>Gaeumannomyces</taxon>
    </lineage>
</organism>
<evidence type="ECO:0000256" key="1">
    <source>
        <dbReference type="ARBA" id="ARBA00004477"/>
    </source>
</evidence>
<dbReference type="VEuPathDB" id="FungiDB:GGTG_03913"/>
<dbReference type="UniPathway" id="UPA00196"/>
<feature type="transmembrane region" description="Helical" evidence="12">
    <location>
        <begin position="1050"/>
        <end position="1069"/>
    </location>
</feature>
<dbReference type="EMBL" id="GL385396">
    <property type="protein sequence ID" value="EJT78816.1"/>
    <property type="molecule type" value="Genomic_DNA"/>
</dbReference>
<reference evidence="15" key="1">
    <citation type="submission" date="2010-07" db="EMBL/GenBank/DDBJ databases">
        <title>The genome sequence of Gaeumannomyces graminis var. tritici strain R3-111a-1.</title>
        <authorList>
            <consortium name="The Broad Institute Genome Sequencing Platform"/>
            <person name="Ma L.-J."/>
            <person name="Dead R."/>
            <person name="Young S."/>
            <person name="Zeng Q."/>
            <person name="Koehrsen M."/>
            <person name="Alvarado L."/>
            <person name="Berlin A."/>
            <person name="Chapman S.B."/>
            <person name="Chen Z."/>
            <person name="Freedman E."/>
            <person name="Gellesch M."/>
            <person name="Goldberg J."/>
            <person name="Griggs A."/>
            <person name="Gujja S."/>
            <person name="Heilman E.R."/>
            <person name="Heiman D."/>
            <person name="Hepburn T."/>
            <person name="Howarth C."/>
            <person name="Jen D."/>
            <person name="Larson L."/>
            <person name="Mehta T."/>
            <person name="Neiman D."/>
            <person name="Pearson M."/>
            <person name="Roberts A."/>
            <person name="Saif S."/>
            <person name="Shea T."/>
            <person name="Shenoy N."/>
            <person name="Sisk P."/>
            <person name="Stolte C."/>
            <person name="Sykes S."/>
            <person name="Walk T."/>
            <person name="White J."/>
            <person name="Yandava C."/>
            <person name="Haas B."/>
            <person name="Nusbaum C."/>
            <person name="Birren B."/>
        </authorList>
    </citation>
    <scope>NUCLEOTIDE SEQUENCE [LARGE SCALE GENOMIC DNA]</scope>
    <source>
        <strain evidence="15">R3-111a-1</strain>
    </source>
</reference>
<feature type="transmembrane region" description="Helical" evidence="12">
    <location>
        <begin position="686"/>
        <end position="707"/>
    </location>
</feature>
<dbReference type="GO" id="GO:0051377">
    <property type="term" value="F:mannose-ethanolamine phosphotransferase activity"/>
    <property type="evidence" value="ECO:0007669"/>
    <property type="project" value="InterPro"/>
</dbReference>
<comment type="pathway">
    <text evidence="2">Glycolipid biosynthesis; glycosylphosphatidylinositol-anchor biosynthesis.</text>
</comment>
<comment type="subcellular location">
    <subcellularLocation>
        <location evidence="1">Endoplasmic reticulum membrane</location>
        <topology evidence="1">Multi-pass membrane protein</topology>
    </subcellularLocation>
</comment>
<evidence type="ECO:0000256" key="6">
    <source>
        <dbReference type="ARBA" id="ARBA00022692"/>
    </source>
</evidence>
<protein>
    <submittedName>
        <fullName evidence="13">GPI ethanolamine phosphate transferase 3</fullName>
    </submittedName>
</protein>
<evidence type="ECO:0000313" key="13">
    <source>
        <dbReference type="EMBL" id="EJT78816.1"/>
    </source>
</evidence>
<dbReference type="FunCoup" id="J3NRL0">
    <property type="interactions" value="653"/>
</dbReference>
<evidence type="ECO:0000256" key="2">
    <source>
        <dbReference type="ARBA" id="ARBA00004687"/>
    </source>
</evidence>
<evidence type="ECO:0000256" key="12">
    <source>
        <dbReference type="SAM" id="Phobius"/>
    </source>
</evidence>